<evidence type="ECO:0000256" key="4">
    <source>
        <dbReference type="ARBA" id="ARBA00022705"/>
    </source>
</evidence>
<dbReference type="NCBIfam" id="TIGR01128">
    <property type="entry name" value="holA"/>
    <property type="match status" value="1"/>
</dbReference>
<dbReference type="GO" id="GO:0009360">
    <property type="term" value="C:DNA polymerase III complex"/>
    <property type="evidence" value="ECO:0007669"/>
    <property type="project" value="TreeGrafter"/>
</dbReference>
<comment type="catalytic activity">
    <reaction evidence="7">
        <text>DNA(n) + a 2'-deoxyribonucleoside 5'-triphosphate = DNA(n+1) + diphosphate</text>
        <dbReference type="Rhea" id="RHEA:22508"/>
        <dbReference type="Rhea" id="RHEA-COMP:17339"/>
        <dbReference type="Rhea" id="RHEA-COMP:17340"/>
        <dbReference type="ChEBI" id="CHEBI:33019"/>
        <dbReference type="ChEBI" id="CHEBI:61560"/>
        <dbReference type="ChEBI" id="CHEBI:173112"/>
        <dbReference type="EC" id="2.7.7.7"/>
    </reaction>
</comment>
<comment type="caution">
    <text evidence="8">The sequence shown here is derived from an EMBL/GenBank/DDBJ whole genome shotgun (WGS) entry which is preliminary data.</text>
</comment>
<accession>A0A918TNG9</accession>
<dbReference type="InterPro" id="IPR005790">
    <property type="entry name" value="DNA_polIII_delta"/>
</dbReference>
<dbReference type="GO" id="GO:0003887">
    <property type="term" value="F:DNA-directed DNA polymerase activity"/>
    <property type="evidence" value="ECO:0007669"/>
    <property type="project" value="UniProtKB-KW"/>
</dbReference>
<gene>
    <name evidence="8" type="ORF">GCM10007315_18110</name>
</gene>
<evidence type="ECO:0000256" key="5">
    <source>
        <dbReference type="ARBA" id="ARBA00022932"/>
    </source>
</evidence>
<dbReference type="AlphaFoldDB" id="A0A918TNG9"/>
<evidence type="ECO:0000256" key="3">
    <source>
        <dbReference type="ARBA" id="ARBA00022695"/>
    </source>
</evidence>
<evidence type="ECO:0000313" key="9">
    <source>
        <dbReference type="Proteomes" id="UP000638981"/>
    </source>
</evidence>
<dbReference type="SUPFAM" id="SSF48019">
    <property type="entry name" value="post-AAA+ oligomerization domain-like"/>
    <property type="match status" value="1"/>
</dbReference>
<dbReference type="InterPro" id="IPR008921">
    <property type="entry name" value="DNA_pol3_clamp-load_cplx_C"/>
</dbReference>
<dbReference type="EC" id="2.7.7.7" evidence="1"/>
<protein>
    <recommendedName>
        <fullName evidence="1">DNA-directed DNA polymerase</fullName>
        <ecNumber evidence="1">2.7.7.7</ecNumber>
    </recommendedName>
</protein>
<organism evidence="8 9">
    <name type="scientific">Neogemmobacter tilapiae</name>
    <dbReference type="NCBI Taxonomy" id="875041"/>
    <lineage>
        <taxon>Bacteria</taxon>
        <taxon>Pseudomonadati</taxon>
        <taxon>Pseudomonadota</taxon>
        <taxon>Alphaproteobacteria</taxon>
        <taxon>Rhodobacterales</taxon>
        <taxon>Paracoccaceae</taxon>
        <taxon>Neogemmobacter</taxon>
    </lineage>
</organism>
<dbReference type="InterPro" id="IPR027417">
    <property type="entry name" value="P-loop_NTPase"/>
</dbReference>
<evidence type="ECO:0000256" key="7">
    <source>
        <dbReference type="ARBA" id="ARBA00049244"/>
    </source>
</evidence>
<keyword evidence="5" id="KW-0239">DNA-directed DNA polymerase</keyword>
<evidence type="ECO:0000256" key="1">
    <source>
        <dbReference type="ARBA" id="ARBA00012417"/>
    </source>
</evidence>
<reference evidence="8" key="1">
    <citation type="journal article" date="2014" name="Int. J. Syst. Evol. Microbiol.">
        <title>Complete genome sequence of Corynebacterium casei LMG S-19264T (=DSM 44701T), isolated from a smear-ripened cheese.</title>
        <authorList>
            <consortium name="US DOE Joint Genome Institute (JGI-PGF)"/>
            <person name="Walter F."/>
            <person name="Albersmeier A."/>
            <person name="Kalinowski J."/>
            <person name="Ruckert C."/>
        </authorList>
    </citation>
    <scope>NUCLEOTIDE SEQUENCE</scope>
    <source>
        <strain evidence="8">KCTC 23310</strain>
    </source>
</reference>
<dbReference type="Gene3D" id="3.40.50.300">
    <property type="entry name" value="P-loop containing nucleotide triphosphate hydrolases"/>
    <property type="match status" value="1"/>
</dbReference>
<keyword evidence="9" id="KW-1185">Reference proteome</keyword>
<evidence type="ECO:0000313" key="8">
    <source>
        <dbReference type="EMBL" id="GHC55524.1"/>
    </source>
</evidence>
<evidence type="ECO:0000256" key="2">
    <source>
        <dbReference type="ARBA" id="ARBA00022679"/>
    </source>
</evidence>
<dbReference type="RefSeq" id="WP_189411337.1">
    <property type="nucleotide sequence ID" value="NZ_BMYJ01000005.1"/>
</dbReference>
<dbReference type="GO" id="GO:0003677">
    <property type="term" value="F:DNA binding"/>
    <property type="evidence" value="ECO:0007669"/>
    <property type="project" value="InterPro"/>
</dbReference>
<dbReference type="PANTHER" id="PTHR34388">
    <property type="entry name" value="DNA POLYMERASE III SUBUNIT DELTA"/>
    <property type="match status" value="1"/>
</dbReference>
<keyword evidence="2" id="KW-0808">Transferase</keyword>
<dbReference type="Gene3D" id="1.20.272.10">
    <property type="match status" value="1"/>
</dbReference>
<keyword evidence="4" id="KW-0235">DNA replication</keyword>
<dbReference type="Proteomes" id="UP000638981">
    <property type="component" value="Unassembled WGS sequence"/>
</dbReference>
<dbReference type="GO" id="GO:0006261">
    <property type="term" value="P:DNA-templated DNA replication"/>
    <property type="evidence" value="ECO:0007669"/>
    <property type="project" value="TreeGrafter"/>
</dbReference>
<name>A0A918TNG9_9RHOB</name>
<dbReference type="EMBL" id="BMYJ01000005">
    <property type="protein sequence ID" value="GHC55524.1"/>
    <property type="molecule type" value="Genomic_DNA"/>
</dbReference>
<comment type="similarity">
    <text evidence="6">Belongs to the DNA polymerase HolA subunit family.</text>
</comment>
<proteinExistence type="inferred from homology"/>
<dbReference type="PANTHER" id="PTHR34388:SF1">
    <property type="entry name" value="DNA POLYMERASE III SUBUNIT DELTA"/>
    <property type="match status" value="1"/>
</dbReference>
<sequence length="333" mass="36059">MKLAGAEAVRYFSKPDPAKAGILIFGSDAMRVALRRQEVIAALLGPNGEAEMRMTRMSGADLRKNEGLALDAMREQGFFPGQRVVFVEEATDTAAPGLTHALKAWRPGDAHIVVTGGELKGKSALKSLFEANPLTYAVGLYDDPPSREEIESLLSRAGLRSIDPQAMTDLVALSRAIDPGDFRQTLEKISLYKHGDATPLTASEVDLMAPATIEAGVDEVLMAAADGRDADVARLMRRLEGQGVNAVTLCIGALRHFRVLHGAAVSPDSLQKAWGVPFKAKEAMGRQASRWGERRLEDALRQLIETDMTLRSSSKAPTLAVMERTLLRLAKMV</sequence>
<evidence type="ECO:0000256" key="6">
    <source>
        <dbReference type="ARBA" id="ARBA00034754"/>
    </source>
</evidence>
<reference evidence="8" key="2">
    <citation type="submission" date="2020-09" db="EMBL/GenBank/DDBJ databases">
        <authorList>
            <person name="Sun Q."/>
            <person name="Kim S."/>
        </authorList>
    </citation>
    <scope>NUCLEOTIDE SEQUENCE</scope>
    <source>
        <strain evidence="8">KCTC 23310</strain>
    </source>
</reference>
<keyword evidence="3" id="KW-0548">Nucleotidyltransferase</keyword>